<evidence type="ECO:0000256" key="1">
    <source>
        <dbReference type="SAM" id="MobiDB-lite"/>
    </source>
</evidence>
<evidence type="ECO:0000313" key="3">
    <source>
        <dbReference type="Proteomes" id="UP000193411"/>
    </source>
</evidence>
<name>A0A1Y2HQT0_9FUNG</name>
<dbReference type="EMBL" id="MCFL01000022">
    <property type="protein sequence ID" value="ORZ35472.1"/>
    <property type="molecule type" value="Genomic_DNA"/>
</dbReference>
<gene>
    <name evidence="2" type="ORF">BCR44DRAFT_1120300</name>
</gene>
<dbReference type="Proteomes" id="UP000193411">
    <property type="component" value="Unassembled WGS sequence"/>
</dbReference>
<proteinExistence type="predicted"/>
<accession>A0A1Y2HQT0</accession>
<feature type="compositionally biased region" description="Basic and acidic residues" evidence="1">
    <location>
        <begin position="141"/>
        <end position="150"/>
    </location>
</feature>
<feature type="compositionally biased region" description="Basic residues" evidence="1">
    <location>
        <begin position="126"/>
        <end position="140"/>
    </location>
</feature>
<comment type="caution">
    <text evidence="2">The sequence shown here is derived from an EMBL/GenBank/DDBJ whole genome shotgun (WGS) entry which is preliminary data.</text>
</comment>
<protein>
    <submittedName>
        <fullName evidence="2">Uncharacterized protein</fullName>
    </submittedName>
</protein>
<keyword evidence="3" id="KW-1185">Reference proteome</keyword>
<feature type="region of interest" description="Disordered" evidence="1">
    <location>
        <begin position="126"/>
        <end position="150"/>
    </location>
</feature>
<reference evidence="2 3" key="1">
    <citation type="submission" date="2016-07" db="EMBL/GenBank/DDBJ databases">
        <title>Pervasive Adenine N6-methylation of Active Genes in Fungi.</title>
        <authorList>
            <consortium name="DOE Joint Genome Institute"/>
            <person name="Mondo S.J."/>
            <person name="Dannebaum R.O."/>
            <person name="Kuo R.C."/>
            <person name="Labutti K."/>
            <person name="Haridas S."/>
            <person name="Kuo A."/>
            <person name="Salamov A."/>
            <person name="Ahrendt S.R."/>
            <person name="Lipzen A."/>
            <person name="Sullivan W."/>
            <person name="Andreopoulos W.B."/>
            <person name="Clum A."/>
            <person name="Lindquist E."/>
            <person name="Daum C."/>
            <person name="Ramamoorthy G.K."/>
            <person name="Gryganskyi A."/>
            <person name="Culley D."/>
            <person name="Magnuson J.K."/>
            <person name="James T.Y."/>
            <person name="O'Malley M.A."/>
            <person name="Stajich J.E."/>
            <person name="Spatafora J.W."/>
            <person name="Visel A."/>
            <person name="Grigoriev I.V."/>
        </authorList>
    </citation>
    <scope>NUCLEOTIDE SEQUENCE [LARGE SCALE GENOMIC DNA]</scope>
    <source>
        <strain evidence="2 3">PL171</strain>
    </source>
</reference>
<sequence>MVLTLKNDCVIVWPHAFGVKQSVNGVNEEAFDLGHVVQHLATCIPNRCFNVERLKILETESSVSADIVELGDPSASYFVLPDSSSHSSKHQENLDPASSTARQRVRQCAWISGACAAATKWTRHHHRVEVRPSPRAHPRRDRPCTRRGRGIERLSESVGLGGRVGKVQQCRGCGR</sequence>
<evidence type="ECO:0000313" key="2">
    <source>
        <dbReference type="EMBL" id="ORZ35472.1"/>
    </source>
</evidence>
<dbReference type="AlphaFoldDB" id="A0A1Y2HQT0"/>
<organism evidence="2 3">
    <name type="scientific">Catenaria anguillulae PL171</name>
    <dbReference type="NCBI Taxonomy" id="765915"/>
    <lineage>
        <taxon>Eukaryota</taxon>
        <taxon>Fungi</taxon>
        <taxon>Fungi incertae sedis</taxon>
        <taxon>Blastocladiomycota</taxon>
        <taxon>Blastocladiomycetes</taxon>
        <taxon>Blastocladiales</taxon>
        <taxon>Catenariaceae</taxon>
        <taxon>Catenaria</taxon>
    </lineage>
</organism>